<name>A0A366S3T2_9HYPO</name>
<organism evidence="2 3">
    <name type="scientific">Fusarium coffeatum</name>
    <dbReference type="NCBI Taxonomy" id="231269"/>
    <lineage>
        <taxon>Eukaryota</taxon>
        <taxon>Fungi</taxon>
        <taxon>Dikarya</taxon>
        <taxon>Ascomycota</taxon>
        <taxon>Pezizomycotina</taxon>
        <taxon>Sordariomycetes</taxon>
        <taxon>Hypocreomycetidae</taxon>
        <taxon>Hypocreales</taxon>
        <taxon>Nectriaceae</taxon>
        <taxon>Fusarium</taxon>
        <taxon>Fusarium incarnatum-equiseti species complex</taxon>
    </lineage>
</organism>
<keyword evidence="3" id="KW-1185">Reference proteome</keyword>
<dbReference type="AlphaFoldDB" id="A0A366S3T2"/>
<evidence type="ECO:0000313" key="2">
    <source>
        <dbReference type="EMBL" id="RBR23305.1"/>
    </source>
</evidence>
<feature type="compositionally biased region" description="Acidic residues" evidence="1">
    <location>
        <begin position="152"/>
        <end position="163"/>
    </location>
</feature>
<feature type="region of interest" description="Disordered" evidence="1">
    <location>
        <begin position="54"/>
        <end position="74"/>
    </location>
</feature>
<dbReference type="GeneID" id="41993333"/>
<feature type="region of interest" description="Disordered" evidence="1">
    <location>
        <begin position="135"/>
        <end position="204"/>
    </location>
</feature>
<proteinExistence type="predicted"/>
<feature type="compositionally biased region" description="Acidic residues" evidence="1">
    <location>
        <begin position="247"/>
        <end position="260"/>
    </location>
</feature>
<feature type="region of interest" description="Disordered" evidence="1">
    <location>
        <begin position="95"/>
        <end position="120"/>
    </location>
</feature>
<dbReference type="Proteomes" id="UP000253153">
    <property type="component" value="Unassembled WGS sequence"/>
</dbReference>
<feature type="compositionally biased region" description="Low complexity" evidence="1">
    <location>
        <begin position="164"/>
        <end position="190"/>
    </location>
</feature>
<dbReference type="RefSeq" id="XP_031017896.1">
    <property type="nucleotide sequence ID" value="XM_031158037.1"/>
</dbReference>
<comment type="caution">
    <text evidence="2">The sequence shown here is derived from an EMBL/GenBank/DDBJ whole genome shotgun (WGS) entry which is preliminary data.</text>
</comment>
<sequence>MVADKDAHTGDSTPKCVTCAQLCVLEQTGWVCTYCREFPDMQRSFDALRLDSTATAHDTRESRDSSAVDYFPRTLTHQGGNPCDLRAMRSNEISQLGNNHHDDGSMASPSRVGAKQDTLERQDSFVSPQIDDSAHEYVPFGTHNTGDGQGQSDEDIDLEDVDNIDNNNIDNNNIDNNNIDNNNIDNNNIDKNNDDDDEEAQRESFHSWLQGTGGMGMVERHNGLEATLRKFENAMAPRTDSNMAQYGDEEEPSDDVEMEE</sequence>
<dbReference type="EMBL" id="QKXC01000078">
    <property type="protein sequence ID" value="RBR23305.1"/>
    <property type="molecule type" value="Genomic_DNA"/>
</dbReference>
<reference evidence="2 3" key="1">
    <citation type="submission" date="2018-06" db="EMBL/GenBank/DDBJ databases">
        <title>Fusarium incarnatum-equiseti species complex species 28.</title>
        <authorList>
            <person name="Gardiner D.M."/>
        </authorList>
    </citation>
    <scope>NUCLEOTIDE SEQUENCE [LARGE SCALE GENOMIC DNA]</scope>
    <source>
        <strain evidence="2 3">FIESC_28</strain>
    </source>
</reference>
<dbReference type="OrthoDB" id="5057680at2759"/>
<accession>A0A366S3T2</accession>
<evidence type="ECO:0000313" key="3">
    <source>
        <dbReference type="Proteomes" id="UP000253153"/>
    </source>
</evidence>
<feature type="region of interest" description="Disordered" evidence="1">
    <location>
        <begin position="232"/>
        <end position="260"/>
    </location>
</feature>
<protein>
    <submittedName>
        <fullName evidence="2">Uncharacterized protein</fullName>
    </submittedName>
</protein>
<feature type="compositionally biased region" description="Basic and acidic residues" evidence="1">
    <location>
        <begin position="57"/>
        <end position="66"/>
    </location>
</feature>
<evidence type="ECO:0000256" key="1">
    <source>
        <dbReference type="SAM" id="MobiDB-lite"/>
    </source>
</evidence>
<gene>
    <name evidence="2" type="ORF">FIESC28_03888</name>
</gene>